<comment type="caution">
    <text evidence="8">The sequence shown here is derived from an EMBL/GenBank/DDBJ whole genome shotgun (WGS) entry which is preliminary data.</text>
</comment>
<dbReference type="Proteomes" id="UP001302120">
    <property type="component" value="Unassembled WGS sequence"/>
</dbReference>
<evidence type="ECO:0000256" key="1">
    <source>
        <dbReference type="ARBA" id="ARBA00004651"/>
    </source>
</evidence>
<feature type="transmembrane region" description="Helical" evidence="6">
    <location>
        <begin position="339"/>
        <end position="357"/>
    </location>
</feature>
<feature type="transmembrane region" description="Helical" evidence="6">
    <location>
        <begin position="369"/>
        <end position="388"/>
    </location>
</feature>
<evidence type="ECO:0000256" key="2">
    <source>
        <dbReference type="ARBA" id="ARBA00022475"/>
    </source>
</evidence>
<keyword evidence="4 6" id="KW-1133">Transmembrane helix</keyword>
<dbReference type="InterPro" id="IPR020846">
    <property type="entry name" value="MFS_dom"/>
</dbReference>
<comment type="subcellular location">
    <subcellularLocation>
        <location evidence="1">Cell membrane</location>
        <topology evidence="1">Multi-pass membrane protein</topology>
    </subcellularLocation>
</comment>
<evidence type="ECO:0000259" key="7">
    <source>
        <dbReference type="PROSITE" id="PS50850"/>
    </source>
</evidence>
<feature type="transmembrane region" description="Helical" evidence="6">
    <location>
        <begin position="165"/>
        <end position="185"/>
    </location>
</feature>
<dbReference type="PANTHER" id="PTHR43124">
    <property type="entry name" value="PURINE EFFLUX PUMP PBUE"/>
    <property type="match status" value="1"/>
</dbReference>
<dbReference type="PROSITE" id="PS50850">
    <property type="entry name" value="MFS"/>
    <property type="match status" value="1"/>
</dbReference>
<sequence length="399" mass="42824">MQNPDFWLLKLTLLLTSTLTIMAGATIAPSLPAMQNHFADVENAEFWVRLLLTTPALLIALGAPLVGQLVDTLGRKPLLIASALLYGVAGSSGFFLDSLLQMLIGRAFLGLAVAGIMVSATTLIADYYQGDRRSSFMGLQAAFMSLGGVVFLSVGGFIADINWRFPFLIYLFSWLLLPGIIWVLYEPVSAPTQNPSITSPSDVDQTEVKTPFKLLGLIYGSALILQIVFYMIPVQLPFYLGQLSGASASQSGLAIALVTLFAAIASMNYGKIKQKFSYIQVLAISFVLIGLGYIGVGLVGSYNLVLLVLIPAGFGLGMLTPNLNVWTTITVSTALRGRALGGLTTCLFLGQFLSPIVTQPLNQAIKLAGTYGLAGVLMIVLGTIFWIYQQKITKFSESI</sequence>
<keyword evidence="5 6" id="KW-0472">Membrane</keyword>
<feature type="transmembrane region" description="Helical" evidence="6">
    <location>
        <begin position="252"/>
        <end position="269"/>
    </location>
</feature>
<feature type="transmembrane region" description="Helical" evidence="6">
    <location>
        <begin position="214"/>
        <end position="232"/>
    </location>
</feature>
<evidence type="ECO:0000256" key="5">
    <source>
        <dbReference type="ARBA" id="ARBA00023136"/>
    </source>
</evidence>
<keyword evidence="9" id="KW-1185">Reference proteome</keyword>
<evidence type="ECO:0000256" key="6">
    <source>
        <dbReference type="SAM" id="Phobius"/>
    </source>
</evidence>
<dbReference type="PANTHER" id="PTHR43124:SF3">
    <property type="entry name" value="CHLORAMPHENICOL EFFLUX PUMP RV0191"/>
    <property type="match status" value="1"/>
</dbReference>
<keyword evidence="2" id="KW-1003">Cell membrane</keyword>
<dbReference type="Gene3D" id="1.20.1250.20">
    <property type="entry name" value="MFS general substrate transporter like domains"/>
    <property type="match status" value="1"/>
</dbReference>
<feature type="transmembrane region" description="Helical" evidence="6">
    <location>
        <begin position="276"/>
        <end position="296"/>
    </location>
</feature>
<organism evidence="8 9">
    <name type="scientific">Nodularia harveyana UHCC-0300</name>
    <dbReference type="NCBI Taxonomy" id="2974287"/>
    <lineage>
        <taxon>Bacteria</taxon>
        <taxon>Bacillati</taxon>
        <taxon>Cyanobacteriota</taxon>
        <taxon>Cyanophyceae</taxon>
        <taxon>Nostocales</taxon>
        <taxon>Nodulariaceae</taxon>
        <taxon>Nodularia</taxon>
    </lineage>
</organism>
<dbReference type="EMBL" id="JAYGHG010000035">
    <property type="protein sequence ID" value="MEA5583134.1"/>
    <property type="molecule type" value="Genomic_DNA"/>
</dbReference>
<dbReference type="CDD" id="cd17473">
    <property type="entry name" value="MFS_arabinose_efflux_permease_like"/>
    <property type="match status" value="1"/>
</dbReference>
<feature type="transmembrane region" description="Helical" evidence="6">
    <location>
        <begin position="78"/>
        <end position="96"/>
    </location>
</feature>
<dbReference type="RefSeq" id="WP_323197435.1">
    <property type="nucleotide sequence ID" value="NZ_JAYGHG010000035.1"/>
</dbReference>
<evidence type="ECO:0000256" key="4">
    <source>
        <dbReference type="ARBA" id="ARBA00022989"/>
    </source>
</evidence>
<dbReference type="InterPro" id="IPR050189">
    <property type="entry name" value="MFS_Efflux_Transporters"/>
</dbReference>
<dbReference type="SUPFAM" id="SSF103473">
    <property type="entry name" value="MFS general substrate transporter"/>
    <property type="match status" value="1"/>
</dbReference>
<feature type="transmembrane region" description="Helical" evidence="6">
    <location>
        <begin position="136"/>
        <end position="159"/>
    </location>
</feature>
<accession>A0ABU5UIV6</accession>
<feature type="domain" description="Major facilitator superfamily (MFS) profile" evidence="7">
    <location>
        <begin position="9"/>
        <end position="393"/>
    </location>
</feature>
<proteinExistence type="predicted"/>
<name>A0ABU5UIV6_9CYAN</name>
<feature type="transmembrane region" description="Helical" evidence="6">
    <location>
        <begin position="302"/>
        <end position="319"/>
    </location>
</feature>
<protein>
    <submittedName>
        <fullName evidence="8">MFS transporter</fullName>
    </submittedName>
</protein>
<evidence type="ECO:0000313" key="9">
    <source>
        <dbReference type="Proteomes" id="UP001302120"/>
    </source>
</evidence>
<feature type="transmembrane region" description="Helical" evidence="6">
    <location>
        <begin position="102"/>
        <end position="124"/>
    </location>
</feature>
<feature type="transmembrane region" description="Helical" evidence="6">
    <location>
        <begin position="46"/>
        <end position="66"/>
    </location>
</feature>
<gene>
    <name evidence="8" type="ORF">VB620_17515</name>
</gene>
<evidence type="ECO:0000313" key="8">
    <source>
        <dbReference type="EMBL" id="MEA5583134.1"/>
    </source>
</evidence>
<evidence type="ECO:0000256" key="3">
    <source>
        <dbReference type="ARBA" id="ARBA00022692"/>
    </source>
</evidence>
<dbReference type="InterPro" id="IPR036259">
    <property type="entry name" value="MFS_trans_sf"/>
</dbReference>
<keyword evidence="3 6" id="KW-0812">Transmembrane</keyword>
<dbReference type="Pfam" id="PF07690">
    <property type="entry name" value="MFS_1"/>
    <property type="match status" value="1"/>
</dbReference>
<dbReference type="InterPro" id="IPR011701">
    <property type="entry name" value="MFS"/>
</dbReference>
<reference evidence="8 9" key="1">
    <citation type="submission" date="2023-12" db="EMBL/GenBank/DDBJ databases">
        <title>Baltic Sea Cyanobacteria.</title>
        <authorList>
            <person name="Delbaje E."/>
            <person name="Fewer D.P."/>
            <person name="Shishido T.K."/>
        </authorList>
    </citation>
    <scope>NUCLEOTIDE SEQUENCE [LARGE SCALE GENOMIC DNA]</scope>
    <source>
        <strain evidence="8 9">UHCC-0300</strain>
    </source>
</reference>